<dbReference type="AlphaFoldDB" id="A0A0F0H1U3"/>
<dbReference type="Proteomes" id="UP000033393">
    <property type="component" value="Unassembled WGS sequence"/>
</dbReference>
<comment type="caution">
    <text evidence="2">The sequence shown here is derived from an EMBL/GenBank/DDBJ whole genome shotgun (WGS) entry which is preliminary data.</text>
</comment>
<evidence type="ECO:0000313" key="3">
    <source>
        <dbReference type="Proteomes" id="UP000033393"/>
    </source>
</evidence>
<sequence length="180" mass="19783">MHTRWRWILFGLGGAVAASGPIAMAGGPWYGYVFGGLWSLMGGTVAWRSFRMGTKLTSDGITSNSLDRQAAIQWCDVRTIEPKRRRNLIFFHTIAPAVRLHNGTEALTELSLLSIKKDSVPERTANHVRQLERALKAHRATCPTCGAQPKPLATGQGLVARMRARLKSLFGGNSDQSIVR</sequence>
<organism evidence="2 3">
    <name type="scientific">Lentzea aerocolonigenes</name>
    <name type="common">Lechevalieria aerocolonigenes</name>
    <name type="synonym">Saccharothrix aerocolonigenes</name>
    <dbReference type="NCBI Taxonomy" id="68170"/>
    <lineage>
        <taxon>Bacteria</taxon>
        <taxon>Bacillati</taxon>
        <taxon>Actinomycetota</taxon>
        <taxon>Actinomycetes</taxon>
        <taxon>Pseudonocardiales</taxon>
        <taxon>Pseudonocardiaceae</taxon>
        <taxon>Lentzea</taxon>
    </lineage>
</organism>
<name>A0A0F0H1U3_LENAE</name>
<keyword evidence="1" id="KW-1133">Transmembrane helix</keyword>
<dbReference type="PATRIC" id="fig|68170.10.peg.2428"/>
<proteinExistence type="predicted"/>
<evidence type="ECO:0000256" key="1">
    <source>
        <dbReference type="SAM" id="Phobius"/>
    </source>
</evidence>
<feature type="transmembrane region" description="Helical" evidence="1">
    <location>
        <begin position="29"/>
        <end position="47"/>
    </location>
</feature>
<gene>
    <name evidence="2" type="ORF">UK23_13255</name>
</gene>
<keyword evidence="3" id="KW-1185">Reference proteome</keyword>
<dbReference type="RefSeq" id="WP_045311769.1">
    <property type="nucleotide sequence ID" value="NZ_JYJG01000076.1"/>
</dbReference>
<protein>
    <submittedName>
        <fullName evidence="2">Uncharacterized protein</fullName>
    </submittedName>
</protein>
<keyword evidence="1" id="KW-0812">Transmembrane</keyword>
<dbReference type="EMBL" id="JYJG01000076">
    <property type="protein sequence ID" value="KJK49704.1"/>
    <property type="molecule type" value="Genomic_DNA"/>
</dbReference>
<accession>A0A0F0H1U3</accession>
<dbReference type="OrthoDB" id="3689032at2"/>
<reference evidence="2 3" key="1">
    <citation type="submission" date="2015-02" db="EMBL/GenBank/DDBJ databases">
        <authorList>
            <person name="Ju K.-S."/>
            <person name="Doroghazi J.R."/>
            <person name="Metcalf W."/>
        </authorList>
    </citation>
    <scope>NUCLEOTIDE SEQUENCE [LARGE SCALE GENOMIC DNA]</scope>
    <source>
        <strain evidence="2 3">NRRL B-16140</strain>
    </source>
</reference>
<evidence type="ECO:0000313" key="2">
    <source>
        <dbReference type="EMBL" id="KJK49704.1"/>
    </source>
</evidence>
<keyword evidence="1" id="KW-0472">Membrane</keyword>
<dbReference type="STRING" id="68170.GCA_000974445_07312"/>